<evidence type="ECO:0000313" key="5">
    <source>
        <dbReference type="Proteomes" id="UP000297982"/>
    </source>
</evidence>
<evidence type="ECO:0000259" key="3">
    <source>
        <dbReference type="PROSITE" id="PS50937"/>
    </source>
</evidence>
<dbReference type="CDD" id="cd01106">
    <property type="entry name" value="HTH_TipAL-Mta"/>
    <property type="match status" value="1"/>
</dbReference>
<feature type="domain" description="HTH merR-type" evidence="3">
    <location>
        <begin position="3"/>
        <end position="72"/>
    </location>
</feature>
<dbReference type="GO" id="GO:0003700">
    <property type="term" value="F:DNA-binding transcription factor activity"/>
    <property type="evidence" value="ECO:0007669"/>
    <property type="project" value="InterPro"/>
</dbReference>
<dbReference type="Gene3D" id="1.10.1660.10">
    <property type="match status" value="1"/>
</dbReference>
<dbReference type="Pfam" id="PF13411">
    <property type="entry name" value="MerR_1"/>
    <property type="match status" value="1"/>
</dbReference>
<dbReference type="PROSITE" id="PS00552">
    <property type="entry name" value="HTH_MERR_1"/>
    <property type="match status" value="1"/>
</dbReference>
<reference evidence="4 5" key="1">
    <citation type="journal article" date="2003" name="Int. J. Syst. Evol. Microbiol.">
        <title>Halobacillus salinus sp. nov., isolated from a salt lake on the coast of the East Sea in Korea.</title>
        <authorList>
            <person name="Yoon J.H."/>
            <person name="Kang K.H."/>
            <person name="Park Y.H."/>
        </authorList>
    </citation>
    <scope>NUCLEOTIDE SEQUENCE [LARGE SCALE GENOMIC DNA]</scope>
    <source>
        <strain evidence="4 5">HSL-3</strain>
    </source>
</reference>
<dbReference type="Proteomes" id="UP000297982">
    <property type="component" value="Unassembled WGS sequence"/>
</dbReference>
<keyword evidence="2" id="KW-0175">Coiled coil</keyword>
<accession>A0A4Z0GVT9</accession>
<dbReference type="SMART" id="SM00422">
    <property type="entry name" value="HTH_MERR"/>
    <property type="match status" value="1"/>
</dbReference>
<dbReference type="RefSeq" id="WP_135328690.1">
    <property type="nucleotide sequence ID" value="NZ_SRJC01000008.1"/>
</dbReference>
<dbReference type="InterPro" id="IPR009061">
    <property type="entry name" value="DNA-bd_dom_put_sf"/>
</dbReference>
<dbReference type="SUPFAM" id="SSF46955">
    <property type="entry name" value="Putative DNA-binding domain"/>
    <property type="match status" value="1"/>
</dbReference>
<comment type="caution">
    <text evidence="4">The sequence shown here is derived from an EMBL/GenBank/DDBJ whole genome shotgun (WGS) entry which is preliminary data.</text>
</comment>
<evidence type="ECO:0000313" key="4">
    <source>
        <dbReference type="EMBL" id="TGB01082.1"/>
    </source>
</evidence>
<sequence length="250" mass="28721">MGLHTTGELAKHLDITVRAVRYYDQIGLVSPAAKNSSGKRLYSEEEVMELEKVLLLKSLNMGLEDIKEILREKTIAEILLLNEKKLKAEIADLEQSLRQNEGLKNSVRLEGTIRWDALLPLVRENKRRALKNRWDDHFNEEEQALLTRELPKMEEADATKWIRLIERIRLCIERGILPDSIDGRLIAEDCLALSRGMFGDDPELLDKFWTARKSEETSQELGLYPVSADVLTFLEEAFEHLPSSHQVSET</sequence>
<dbReference type="EMBL" id="SRJC01000008">
    <property type="protein sequence ID" value="TGB01082.1"/>
    <property type="molecule type" value="Genomic_DNA"/>
</dbReference>
<feature type="coiled-coil region" evidence="2">
    <location>
        <begin position="76"/>
        <end position="103"/>
    </location>
</feature>
<dbReference type="PANTHER" id="PTHR30204">
    <property type="entry name" value="REDOX-CYCLING DRUG-SENSING TRANSCRIPTIONAL ACTIVATOR SOXR"/>
    <property type="match status" value="1"/>
</dbReference>
<protein>
    <submittedName>
        <fullName evidence="4">MerR family transcriptional regulator</fullName>
    </submittedName>
</protein>
<name>A0A4Z0GVT9_9BACI</name>
<dbReference type="GO" id="GO:0003677">
    <property type="term" value="F:DNA binding"/>
    <property type="evidence" value="ECO:0007669"/>
    <property type="project" value="UniProtKB-KW"/>
</dbReference>
<keyword evidence="5" id="KW-1185">Reference proteome</keyword>
<dbReference type="InterPro" id="IPR000551">
    <property type="entry name" value="MerR-type_HTH_dom"/>
</dbReference>
<evidence type="ECO:0000256" key="2">
    <source>
        <dbReference type="SAM" id="Coils"/>
    </source>
</evidence>
<organism evidence="4 5">
    <name type="scientific">Halobacillus salinus</name>
    <dbReference type="NCBI Taxonomy" id="192814"/>
    <lineage>
        <taxon>Bacteria</taxon>
        <taxon>Bacillati</taxon>
        <taxon>Bacillota</taxon>
        <taxon>Bacilli</taxon>
        <taxon>Bacillales</taxon>
        <taxon>Bacillaceae</taxon>
        <taxon>Halobacillus</taxon>
    </lineage>
</organism>
<dbReference type="STRING" id="192814.GCA_900166575_00223"/>
<evidence type="ECO:0000256" key="1">
    <source>
        <dbReference type="ARBA" id="ARBA00023125"/>
    </source>
</evidence>
<proteinExistence type="predicted"/>
<dbReference type="PROSITE" id="PS50937">
    <property type="entry name" value="HTH_MERR_2"/>
    <property type="match status" value="1"/>
</dbReference>
<dbReference type="PANTHER" id="PTHR30204:SF96">
    <property type="entry name" value="CHROMOSOME-ANCHORING PROTEIN RACA"/>
    <property type="match status" value="1"/>
</dbReference>
<dbReference type="AlphaFoldDB" id="A0A4Z0GVT9"/>
<gene>
    <name evidence="4" type="ORF">E4663_18195</name>
</gene>
<dbReference type="InterPro" id="IPR047057">
    <property type="entry name" value="MerR_fam"/>
</dbReference>
<keyword evidence="1" id="KW-0238">DNA-binding</keyword>